<feature type="compositionally biased region" description="Acidic residues" evidence="2">
    <location>
        <begin position="337"/>
        <end position="349"/>
    </location>
</feature>
<dbReference type="eggNOG" id="ENOG502QYKT">
    <property type="taxonomic scope" value="Eukaryota"/>
</dbReference>
<evidence type="ECO:0000313" key="3">
    <source>
        <dbReference type="EMBL" id="EED92458.1"/>
    </source>
</evidence>
<dbReference type="PaxDb" id="35128-Thaps5439"/>
<feature type="compositionally biased region" description="Polar residues" evidence="2">
    <location>
        <begin position="511"/>
        <end position="521"/>
    </location>
</feature>
<feature type="region of interest" description="Disordered" evidence="2">
    <location>
        <begin position="317"/>
        <end position="351"/>
    </location>
</feature>
<feature type="compositionally biased region" description="Basic and acidic residues" evidence="2">
    <location>
        <begin position="638"/>
        <end position="649"/>
    </location>
</feature>
<feature type="compositionally biased region" description="Low complexity" evidence="2">
    <location>
        <begin position="49"/>
        <end position="58"/>
    </location>
</feature>
<dbReference type="KEGG" id="tps:THAPSDRAFT_5439"/>
<feature type="compositionally biased region" description="Basic and acidic residues" evidence="2">
    <location>
        <begin position="588"/>
        <end position="603"/>
    </location>
</feature>
<feature type="compositionally biased region" description="Polar residues" evidence="2">
    <location>
        <begin position="622"/>
        <end position="634"/>
    </location>
</feature>
<feature type="region of interest" description="Disordered" evidence="2">
    <location>
        <begin position="566"/>
        <end position="649"/>
    </location>
</feature>
<feature type="region of interest" description="Disordered" evidence="2">
    <location>
        <begin position="1"/>
        <end position="58"/>
    </location>
</feature>
<dbReference type="EMBL" id="CM000642">
    <property type="protein sequence ID" value="EED92458.1"/>
    <property type="molecule type" value="Genomic_DNA"/>
</dbReference>
<feature type="compositionally biased region" description="Acidic residues" evidence="2">
    <location>
        <begin position="33"/>
        <end position="47"/>
    </location>
</feature>
<evidence type="ECO:0000313" key="4">
    <source>
        <dbReference type="Proteomes" id="UP000001449"/>
    </source>
</evidence>
<dbReference type="InParanoid" id="B8C2X3"/>
<accession>B8C2X3</accession>
<feature type="coiled-coil region" evidence="1">
    <location>
        <begin position="359"/>
        <end position="386"/>
    </location>
</feature>
<dbReference type="GeneID" id="7450073"/>
<protein>
    <submittedName>
        <fullName evidence="3">Uncharacterized protein</fullName>
    </submittedName>
</protein>
<keyword evidence="1" id="KW-0175">Coiled coil</keyword>
<dbReference type="HOGENOM" id="CLU_422456_0_0_1"/>
<dbReference type="RefSeq" id="XP_002290706.1">
    <property type="nucleotide sequence ID" value="XM_002290670.1"/>
</dbReference>
<sequence length="649" mass="70791">MSPQLRGCHHDIIGTGRPPTPESPMKPLASIKEDDETFASIKEDDETLPASPSSFASTSARSFDSENVKQTCSVMEVTISVLSLDGVVAKNTGSKNKPKISGGILSISGHGKRRTDDDSVLSNSMTTTTEKATVVASFSHSVSKGSVVFTHVPSLPVELKSVSTEQLIKPVAYWPCAVDVDDPGQALSTLKFKRLFKSDGKSPKRRFSPQMCPINLSISRNGHLTKIGRANVMIGGDETGESSLAVPIESTFKPTKSKVPSMLNKGKDSSVPMMKFKGDNYSFGLDDGAMLRVLVSVNNPTDKLQNEAETKVEKELPVEEVVERSSQLSDTKTESNSSEDIEFSSDDESSVEHDDWETYMHEHNELRTLRQQLAKSEQANKILQLEIAVSRDALMVQNKKYDDFCAEIKQVNADHSLAIESLQRELHVAKCESDMLPMYEERINALLDELKSKDTEIKWLNDEIAEVRDYFKFGFIPAMSSKMNTKDATTKEVEVSGVNESSIDETEDCSVASSKEYSVASSKDEGTESAQRMHRFGLGTMRKVIREARDIPSISAKIASKEAAEVAKVQATPQPSSADDEAPVGTTSKEKEDSSDDMSKEENVSVASKEVASVDANKEVAASSSGCDNFSLALSGNDVEKGLDDTHHG</sequence>
<gene>
    <name evidence="3" type="ORF">THAPSDRAFT_5439</name>
</gene>
<organism evidence="3 4">
    <name type="scientific">Thalassiosira pseudonana</name>
    <name type="common">Marine diatom</name>
    <name type="synonym">Cyclotella nana</name>
    <dbReference type="NCBI Taxonomy" id="35128"/>
    <lineage>
        <taxon>Eukaryota</taxon>
        <taxon>Sar</taxon>
        <taxon>Stramenopiles</taxon>
        <taxon>Ochrophyta</taxon>
        <taxon>Bacillariophyta</taxon>
        <taxon>Coscinodiscophyceae</taxon>
        <taxon>Thalassiosirophycidae</taxon>
        <taxon>Thalassiosirales</taxon>
        <taxon>Thalassiosiraceae</taxon>
        <taxon>Thalassiosira</taxon>
    </lineage>
</organism>
<proteinExistence type="predicted"/>
<evidence type="ECO:0000256" key="1">
    <source>
        <dbReference type="SAM" id="Coils"/>
    </source>
</evidence>
<feature type="region of interest" description="Disordered" evidence="2">
    <location>
        <begin position="101"/>
        <end position="121"/>
    </location>
</feature>
<name>B8C2X3_THAPS</name>
<dbReference type="Proteomes" id="UP000001449">
    <property type="component" value="Chromosome 5"/>
</dbReference>
<keyword evidence="4" id="KW-1185">Reference proteome</keyword>
<dbReference type="AlphaFoldDB" id="B8C2X3"/>
<reference evidence="3 4" key="1">
    <citation type="journal article" date="2004" name="Science">
        <title>The genome of the diatom Thalassiosira pseudonana: ecology, evolution, and metabolism.</title>
        <authorList>
            <person name="Armbrust E.V."/>
            <person name="Berges J.A."/>
            <person name="Bowler C."/>
            <person name="Green B.R."/>
            <person name="Martinez D."/>
            <person name="Putnam N.H."/>
            <person name="Zhou S."/>
            <person name="Allen A.E."/>
            <person name="Apt K.E."/>
            <person name="Bechner M."/>
            <person name="Brzezinski M.A."/>
            <person name="Chaal B.K."/>
            <person name="Chiovitti A."/>
            <person name="Davis A.K."/>
            <person name="Demarest M.S."/>
            <person name="Detter J.C."/>
            <person name="Glavina T."/>
            <person name="Goodstein D."/>
            <person name="Hadi M.Z."/>
            <person name="Hellsten U."/>
            <person name="Hildebrand M."/>
            <person name="Jenkins B.D."/>
            <person name="Jurka J."/>
            <person name="Kapitonov V.V."/>
            <person name="Kroger N."/>
            <person name="Lau W.W."/>
            <person name="Lane T.W."/>
            <person name="Larimer F.W."/>
            <person name="Lippmeier J.C."/>
            <person name="Lucas S."/>
            <person name="Medina M."/>
            <person name="Montsant A."/>
            <person name="Obornik M."/>
            <person name="Parker M.S."/>
            <person name="Palenik B."/>
            <person name="Pazour G.J."/>
            <person name="Richardson P.M."/>
            <person name="Rynearson T.A."/>
            <person name="Saito M.A."/>
            <person name="Schwartz D.C."/>
            <person name="Thamatrakoln K."/>
            <person name="Valentin K."/>
            <person name="Vardi A."/>
            <person name="Wilkerson F.P."/>
            <person name="Rokhsar D.S."/>
        </authorList>
    </citation>
    <scope>NUCLEOTIDE SEQUENCE [LARGE SCALE GENOMIC DNA]</scope>
    <source>
        <strain evidence="3 4">CCMP1335</strain>
    </source>
</reference>
<feature type="region of interest" description="Disordered" evidence="2">
    <location>
        <begin position="496"/>
        <end position="535"/>
    </location>
</feature>
<evidence type="ECO:0000256" key="2">
    <source>
        <dbReference type="SAM" id="MobiDB-lite"/>
    </source>
</evidence>
<reference evidence="3 4" key="2">
    <citation type="journal article" date="2008" name="Nature">
        <title>The Phaeodactylum genome reveals the evolutionary history of diatom genomes.</title>
        <authorList>
            <person name="Bowler C."/>
            <person name="Allen A.E."/>
            <person name="Badger J.H."/>
            <person name="Grimwood J."/>
            <person name="Jabbari K."/>
            <person name="Kuo A."/>
            <person name="Maheswari U."/>
            <person name="Martens C."/>
            <person name="Maumus F."/>
            <person name="Otillar R.P."/>
            <person name="Rayko E."/>
            <person name="Salamov A."/>
            <person name="Vandepoele K."/>
            <person name="Beszteri B."/>
            <person name="Gruber A."/>
            <person name="Heijde M."/>
            <person name="Katinka M."/>
            <person name="Mock T."/>
            <person name="Valentin K."/>
            <person name="Verret F."/>
            <person name="Berges J.A."/>
            <person name="Brownlee C."/>
            <person name="Cadoret J.P."/>
            <person name="Chiovitti A."/>
            <person name="Choi C.J."/>
            <person name="Coesel S."/>
            <person name="De Martino A."/>
            <person name="Detter J.C."/>
            <person name="Durkin C."/>
            <person name="Falciatore A."/>
            <person name="Fournet J."/>
            <person name="Haruta M."/>
            <person name="Huysman M.J."/>
            <person name="Jenkins B.D."/>
            <person name="Jiroutova K."/>
            <person name="Jorgensen R.E."/>
            <person name="Joubert Y."/>
            <person name="Kaplan A."/>
            <person name="Kroger N."/>
            <person name="Kroth P.G."/>
            <person name="La Roche J."/>
            <person name="Lindquist E."/>
            <person name="Lommer M."/>
            <person name="Martin-Jezequel V."/>
            <person name="Lopez P.J."/>
            <person name="Lucas S."/>
            <person name="Mangogna M."/>
            <person name="McGinnis K."/>
            <person name="Medlin L.K."/>
            <person name="Montsant A."/>
            <person name="Oudot-Le Secq M.P."/>
            <person name="Napoli C."/>
            <person name="Obornik M."/>
            <person name="Parker M.S."/>
            <person name="Petit J.L."/>
            <person name="Porcel B.M."/>
            <person name="Poulsen N."/>
            <person name="Robison M."/>
            <person name="Rychlewski L."/>
            <person name="Rynearson T.A."/>
            <person name="Schmutz J."/>
            <person name="Shapiro H."/>
            <person name="Siaut M."/>
            <person name="Stanley M."/>
            <person name="Sussman M.R."/>
            <person name="Taylor A.R."/>
            <person name="Vardi A."/>
            <person name="von Dassow P."/>
            <person name="Vyverman W."/>
            <person name="Willis A."/>
            <person name="Wyrwicz L.S."/>
            <person name="Rokhsar D.S."/>
            <person name="Weissenbach J."/>
            <person name="Armbrust E.V."/>
            <person name="Green B.R."/>
            <person name="Van de Peer Y."/>
            <person name="Grigoriev I.V."/>
        </authorList>
    </citation>
    <scope>NUCLEOTIDE SEQUENCE [LARGE SCALE GENOMIC DNA]</scope>
    <source>
        <strain evidence="3 4">CCMP1335</strain>
    </source>
</reference>